<dbReference type="KEGG" id="amex:103023132"/>
<dbReference type="PROSITE" id="PS50845">
    <property type="entry name" value="RETICULON"/>
    <property type="match status" value="1"/>
</dbReference>
<evidence type="ECO:0000313" key="12">
    <source>
        <dbReference type="Proteomes" id="UP000752171"/>
    </source>
</evidence>
<dbReference type="Proteomes" id="UP000752171">
    <property type="component" value="Unassembled WGS sequence"/>
</dbReference>
<feature type="region of interest" description="Disordered" evidence="7">
    <location>
        <begin position="436"/>
        <end position="455"/>
    </location>
</feature>
<feature type="transmembrane region" description="Helical" evidence="6">
    <location>
        <begin position="276"/>
        <end position="309"/>
    </location>
</feature>
<feature type="domain" description="Reticulon" evidence="8">
    <location>
        <begin position="257"/>
        <end position="455"/>
    </location>
</feature>
<evidence type="ECO:0000256" key="2">
    <source>
        <dbReference type="ARBA" id="ARBA00022692"/>
    </source>
</evidence>
<keyword evidence="3 6" id="KW-0256">Endoplasmic reticulum</keyword>
<protein>
    <recommendedName>
        <fullName evidence="6">Reticulon</fullName>
    </recommendedName>
</protein>
<dbReference type="Pfam" id="PF02453">
    <property type="entry name" value="Reticulon"/>
    <property type="match status" value="1"/>
</dbReference>
<feature type="transmembrane region" description="Helical" evidence="6">
    <location>
        <begin position="361"/>
        <end position="383"/>
    </location>
</feature>
<dbReference type="PANTHER" id="PTHR45799">
    <property type="entry name" value="RETICULON-LIKE PROTEIN"/>
    <property type="match status" value="1"/>
</dbReference>
<dbReference type="GO" id="GO:0030182">
    <property type="term" value="P:neuron differentiation"/>
    <property type="evidence" value="ECO:0007669"/>
    <property type="project" value="TreeGrafter"/>
</dbReference>
<keyword evidence="2 6" id="KW-0812">Transmembrane</keyword>
<evidence type="ECO:0000313" key="11">
    <source>
        <dbReference type="Proteomes" id="UP000694621"/>
    </source>
</evidence>
<evidence type="ECO:0000256" key="3">
    <source>
        <dbReference type="ARBA" id="ARBA00022824"/>
    </source>
</evidence>
<evidence type="ECO:0000256" key="4">
    <source>
        <dbReference type="ARBA" id="ARBA00022989"/>
    </source>
</evidence>
<comment type="subcellular location">
    <subcellularLocation>
        <location evidence="1 6">Endoplasmic reticulum membrane</location>
        <topology evidence="1 6">Multi-pass membrane protein</topology>
    </subcellularLocation>
</comment>
<dbReference type="GO" id="GO:0005789">
    <property type="term" value="C:endoplasmic reticulum membrane"/>
    <property type="evidence" value="ECO:0007669"/>
    <property type="project" value="UniProtKB-SubCell"/>
</dbReference>
<evidence type="ECO:0000256" key="1">
    <source>
        <dbReference type="ARBA" id="ARBA00004477"/>
    </source>
</evidence>
<dbReference type="OrthoDB" id="567788at2759"/>
<dbReference type="AlphaFoldDB" id="A0A8B9JQP5"/>
<accession>A0A8B9JQP5</accession>
<keyword evidence="5 6" id="KW-0472">Membrane</keyword>
<evidence type="ECO:0000259" key="8">
    <source>
        <dbReference type="PROSITE" id="PS50845"/>
    </source>
</evidence>
<dbReference type="Gene3D" id="1.20.5.2480">
    <property type="match status" value="1"/>
</dbReference>
<evidence type="ECO:0000256" key="5">
    <source>
        <dbReference type="ARBA" id="ARBA00023136"/>
    </source>
</evidence>
<dbReference type="InterPro" id="IPR003388">
    <property type="entry name" value="Reticulon"/>
</dbReference>
<evidence type="ECO:0000313" key="10">
    <source>
        <dbReference type="Ensembl" id="ENSAMXP00005025197.1"/>
    </source>
</evidence>
<feature type="compositionally biased region" description="Basic residues" evidence="7">
    <location>
        <begin position="93"/>
        <end position="106"/>
    </location>
</feature>
<feature type="region of interest" description="Disordered" evidence="7">
    <location>
        <begin position="157"/>
        <end position="187"/>
    </location>
</feature>
<feature type="transmembrane region" description="Helical" evidence="6">
    <location>
        <begin position="389"/>
        <end position="407"/>
    </location>
</feature>
<proteinExistence type="predicted"/>
<evidence type="ECO:0000256" key="7">
    <source>
        <dbReference type="SAM" id="MobiDB-lite"/>
    </source>
</evidence>
<feature type="region of interest" description="Disordered" evidence="7">
    <location>
        <begin position="11"/>
        <end position="68"/>
    </location>
</feature>
<reference evidence="10" key="2">
    <citation type="submission" date="2025-05" db="UniProtKB">
        <authorList>
            <consortium name="Ensembl"/>
        </authorList>
    </citation>
    <scope>IDENTIFICATION</scope>
</reference>
<dbReference type="GO" id="GO:0007420">
    <property type="term" value="P:brain development"/>
    <property type="evidence" value="ECO:0007669"/>
    <property type="project" value="TreeGrafter"/>
</dbReference>
<dbReference type="InterPro" id="IPR046964">
    <property type="entry name" value="RTN1-4"/>
</dbReference>
<sequence>MGQVIGFSHCKEFGSVSSTPDSTPPCTDGGNEESDFPELITAREWSEDDEGPEDDDGGLSSPSIWGTPRQNSFELTFSYIAFSDGEGSSRRDSGRRRTGGRGRRGSLQRVDTLETLLPPESPTAVWDPHAFLSGDGEQEVEQAGEHSELSQNIQRTLENPIQDTSDTPDKDTTTAGEEEEISGSHSHCVTESFEIQQLHGSELPVTTETTATSQAEDRTRLSLAPIGQNTQEELTRERWISTLDLSEGQTIHIHIAVMDLIYWKDMERTGMVFTGLVVGLLSLFQLSIITVVSTLSLAIMCFTISVRIYCKLLHSLQLRDGAHPFKSYLEMDIGLVGEQADQYMQRGIVLICSALDTLKRLVFVGSLFDSLKFLLLVYLVTYLGALCNGLTLLIIGVIAVFSVPLFYTRHQEKVDTILATVQAHVDNIKDILSRLVQGGGPPPDPTPGGAKPKSQ</sequence>
<feature type="compositionally biased region" description="Polar residues" evidence="7">
    <location>
        <begin position="15"/>
        <end position="25"/>
    </location>
</feature>
<reference evidence="9 12" key="1">
    <citation type="submission" date="2021-07" db="EMBL/GenBank/DDBJ databases">
        <authorList>
            <person name="Imarazene B."/>
            <person name="Zahm M."/>
            <person name="Klopp C."/>
            <person name="Cabau C."/>
            <person name="Beille S."/>
            <person name="Jouanno E."/>
            <person name="Castinel A."/>
            <person name="Lluch J."/>
            <person name="Gil L."/>
            <person name="Kuchtly C."/>
            <person name="Lopez Roques C."/>
            <person name="Donnadieu C."/>
            <person name="Parrinello H."/>
            <person name="Journot L."/>
            <person name="Du K."/>
            <person name="Schartl M."/>
            <person name="Retaux S."/>
            <person name="Guiguen Y."/>
        </authorList>
    </citation>
    <scope>NUCLEOTIDE SEQUENCE [LARGE SCALE GENOMIC DNA]</scope>
    <source>
        <strain evidence="9">Pach_M1</strain>
        <tissue evidence="9">Testis</tissue>
    </source>
</reference>
<dbReference type="Proteomes" id="UP000694621">
    <property type="component" value="Unplaced"/>
</dbReference>
<dbReference type="GO" id="GO:0071787">
    <property type="term" value="P:endoplasmic reticulum tubular network formation"/>
    <property type="evidence" value="ECO:0007669"/>
    <property type="project" value="TreeGrafter"/>
</dbReference>
<keyword evidence="4 6" id="KW-1133">Transmembrane helix</keyword>
<evidence type="ECO:0000313" key="9">
    <source>
        <dbReference type="EMBL" id="KAG9264992.1"/>
    </source>
</evidence>
<dbReference type="RefSeq" id="XP_007260963.2">
    <property type="nucleotide sequence ID" value="XM_007260901.4"/>
</dbReference>
<feature type="compositionally biased region" description="Acidic residues" evidence="7">
    <location>
        <begin position="46"/>
        <end position="57"/>
    </location>
</feature>
<name>A0A8B9JQP5_ASTMX</name>
<organism evidence="10 11">
    <name type="scientific">Astyanax mexicanus</name>
    <name type="common">Blind cave fish</name>
    <name type="synonym">Astyanax fasciatus mexicanus</name>
    <dbReference type="NCBI Taxonomy" id="7994"/>
    <lineage>
        <taxon>Eukaryota</taxon>
        <taxon>Metazoa</taxon>
        <taxon>Chordata</taxon>
        <taxon>Craniata</taxon>
        <taxon>Vertebrata</taxon>
        <taxon>Euteleostomi</taxon>
        <taxon>Actinopterygii</taxon>
        <taxon>Neopterygii</taxon>
        <taxon>Teleostei</taxon>
        <taxon>Ostariophysi</taxon>
        <taxon>Characiformes</taxon>
        <taxon>Characoidei</taxon>
        <taxon>Acestrorhamphidae</taxon>
        <taxon>Acestrorhamphinae</taxon>
        <taxon>Astyanax</taxon>
    </lineage>
</organism>
<dbReference type="GO" id="GO:0014069">
    <property type="term" value="C:postsynaptic density"/>
    <property type="evidence" value="ECO:0007669"/>
    <property type="project" value="TreeGrafter"/>
</dbReference>
<dbReference type="PANTHER" id="PTHR45799:SF7">
    <property type="entry name" value="RETICULON"/>
    <property type="match status" value="1"/>
</dbReference>
<gene>
    <name evidence="9" type="primary">RTN2</name>
    <name evidence="9" type="ORF">AMEX_G21344</name>
</gene>
<dbReference type="Ensembl" id="ENSAMXT00005027781.1">
    <property type="protein sequence ID" value="ENSAMXP00005025197.1"/>
    <property type="gene ID" value="ENSAMXG00005012776.1"/>
</dbReference>
<evidence type="ECO:0000256" key="6">
    <source>
        <dbReference type="RuleBase" id="RU210713"/>
    </source>
</evidence>
<feature type="region of interest" description="Disordered" evidence="7">
    <location>
        <begin position="81"/>
        <end position="110"/>
    </location>
</feature>
<dbReference type="GO" id="GO:0043005">
    <property type="term" value="C:neuron projection"/>
    <property type="evidence" value="ECO:0007669"/>
    <property type="project" value="TreeGrafter"/>
</dbReference>
<dbReference type="EMBL" id="JAICCE010000018">
    <property type="protein sequence ID" value="KAG9264992.1"/>
    <property type="molecule type" value="Genomic_DNA"/>
</dbReference>